<gene>
    <name evidence="6" type="ORF">B5D82_03430</name>
</gene>
<evidence type="ECO:0000256" key="3">
    <source>
        <dbReference type="SAM" id="SignalP"/>
    </source>
</evidence>
<dbReference type="Gene3D" id="2.40.50.100">
    <property type="match status" value="1"/>
</dbReference>
<dbReference type="Gene3D" id="2.40.420.20">
    <property type="match status" value="1"/>
</dbReference>
<dbReference type="GO" id="GO:0030288">
    <property type="term" value="C:outer membrane-bounded periplasmic space"/>
    <property type="evidence" value="ECO:0007669"/>
    <property type="project" value="TreeGrafter"/>
</dbReference>
<dbReference type="Gene3D" id="2.40.30.170">
    <property type="match status" value="1"/>
</dbReference>
<dbReference type="EMBL" id="CP020465">
    <property type="protein sequence ID" value="ASP46912.1"/>
    <property type="molecule type" value="Genomic_DNA"/>
</dbReference>
<feature type="signal peptide" evidence="3">
    <location>
        <begin position="1"/>
        <end position="23"/>
    </location>
</feature>
<name>A0A222G597_9GAMM</name>
<dbReference type="OrthoDB" id="9768185at2"/>
<feature type="domain" description="CzcB-like C-terminal circularly permuted SH3-like" evidence="5">
    <location>
        <begin position="224"/>
        <end position="284"/>
    </location>
</feature>
<protein>
    <submittedName>
        <fullName evidence="6">Acetyl-CoA carboxylase biotin carboxyl carrier protein subunit</fullName>
    </submittedName>
</protein>
<evidence type="ECO:0000259" key="4">
    <source>
        <dbReference type="Pfam" id="PF25917"/>
    </source>
</evidence>
<evidence type="ECO:0000313" key="7">
    <source>
        <dbReference type="Proteomes" id="UP000202259"/>
    </source>
</evidence>
<keyword evidence="2" id="KW-0813">Transport</keyword>
<evidence type="ECO:0000256" key="1">
    <source>
        <dbReference type="ARBA" id="ARBA00009477"/>
    </source>
</evidence>
<dbReference type="KEGG" id="cber:B5D82_03430"/>
<proteinExistence type="inferred from homology"/>
<sequence length="296" mass="32733">MKNYLLALLIFVGYLSPIQSVFASEDEGEEGISKIKDSMAKRVGVETANLSSKILNQTIPVYGATTIGAEQLFQVGARYNGVIKTINFTVGDNVKKGNLLAVIESNESLNTYKITSPISGVVLQRNGNVGGITQNTSLFEIVNFDTLWAEFKVFTNQYNQIKVGQHVDIMHGEQTFNSTITNIIPSKDQPYVLARVRLDNTALNLTSGQLLKGSIRVSQFEVDLAVEKIALQELGGRIGVFVKEGEEYEFTPLVLGRSDNYYIEVVDGLNKNSEYVNKNSYLIKADILKSEVEDDD</sequence>
<accession>A0A222G597</accession>
<reference evidence="6 7" key="1">
    <citation type="submission" date="2017-08" db="EMBL/GenBank/DDBJ databases">
        <title>Complete genome of Colwellia sp. NB097-1, a psychrophile bacterium ioslated from Bering Sea.</title>
        <authorList>
            <person name="Chen X."/>
        </authorList>
    </citation>
    <scope>NUCLEOTIDE SEQUENCE [LARGE SCALE GENOMIC DNA]</scope>
    <source>
        <strain evidence="6 7">NB097-1</strain>
    </source>
</reference>
<feature type="domain" description="Multidrug resistance protein MdtA-like barrel-sandwich hybrid" evidence="4">
    <location>
        <begin position="74"/>
        <end position="136"/>
    </location>
</feature>
<feature type="chain" id="PRO_5011301047" evidence="3">
    <location>
        <begin position="24"/>
        <end position="296"/>
    </location>
</feature>
<dbReference type="SUPFAM" id="SSF111369">
    <property type="entry name" value="HlyD-like secretion proteins"/>
    <property type="match status" value="1"/>
</dbReference>
<dbReference type="Pfam" id="PF25917">
    <property type="entry name" value="BSH_RND"/>
    <property type="match status" value="1"/>
</dbReference>
<dbReference type="GO" id="GO:0015679">
    <property type="term" value="P:plasma membrane copper ion transport"/>
    <property type="evidence" value="ECO:0007669"/>
    <property type="project" value="TreeGrafter"/>
</dbReference>
<comment type="similarity">
    <text evidence="1">Belongs to the membrane fusion protein (MFP) (TC 8.A.1) family.</text>
</comment>
<dbReference type="RefSeq" id="WP_081149260.1">
    <property type="nucleotide sequence ID" value="NZ_CP020465.1"/>
</dbReference>
<evidence type="ECO:0000256" key="2">
    <source>
        <dbReference type="ARBA" id="ARBA00022448"/>
    </source>
</evidence>
<dbReference type="GO" id="GO:0060003">
    <property type="term" value="P:copper ion export"/>
    <property type="evidence" value="ECO:0007669"/>
    <property type="project" value="TreeGrafter"/>
</dbReference>
<dbReference type="PANTHER" id="PTHR30097:SF4">
    <property type="entry name" value="SLR6042 PROTEIN"/>
    <property type="match status" value="1"/>
</dbReference>
<keyword evidence="7" id="KW-1185">Reference proteome</keyword>
<dbReference type="InterPro" id="IPR058625">
    <property type="entry name" value="MdtA-like_BSH"/>
</dbReference>
<organism evidence="6 7">
    <name type="scientific">Cognaticolwellia beringensis</name>
    <dbReference type="NCBI Taxonomy" id="1967665"/>
    <lineage>
        <taxon>Bacteria</taxon>
        <taxon>Pseudomonadati</taxon>
        <taxon>Pseudomonadota</taxon>
        <taxon>Gammaproteobacteria</taxon>
        <taxon>Alteromonadales</taxon>
        <taxon>Colwelliaceae</taxon>
        <taxon>Cognaticolwellia</taxon>
    </lineage>
</organism>
<dbReference type="GO" id="GO:0046914">
    <property type="term" value="F:transition metal ion binding"/>
    <property type="evidence" value="ECO:0007669"/>
    <property type="project" value="TreeGrafter"/>
</dbReference>
<dbReference type="InterPro" id="IPR058649">
    <property type="entry name" value="CzcB_C"/>
</dbReference>
<evidence type="ECO:0000259" key="5">
    <source>
        <dbReference type="Pfam" id="PF25975"/>
    </source>
</evidence>
<dbReference type="AlphaFoldDB" id="A0A222G597"/>
<keyword evidence="3" id="KW-0732">Signal</keyword>
<evidence type="ECO:0000313" key="6">
    <source>
        <dbReference type="EMBL" id="ASP46912.1"/>
    </source>
</evidence>
<dbReference type="Proteomes" id="UP000202259">
    <property type="component" value="Chromosome"/>
</dbReference>
<dbReference type="PANTHER" id="PTHR30097">
    <property type="entry name" value="CATION EFFLUX SYSTEM PROTEIN CUSB"/>
    <property type="match status" value="1"/>
</dbReference>
<dbReference type="Pfam" id="PF25975">
    <property type="entry name" value="CzcB_C"/>
    <property type="match status" value="1"/>
</dbReference>
<dbReference type="InterPro" id="IPR051909">
    <property type="entry name" value="MFP_Cation_Efflux"/>
</dbReference>